<feature type="domain" description="Histidine kinase" evidence="15">
    <location>
        <begin position="871"/>
        <end position="1089"/>
    </location>
</feature>
<dbReference type="GO" id="GO:0003700">
    <property type="term" value="F:DNA-binding transcription factor activity"/>
    <property type="evidence" value="ECO:0007669"/>
    <property type="project" value="InterPro"/>
</dbReference>
<keyword evidence="4" id="KW-0808">Transferase</keyword>
<dbReference type="InterPro" id="IPR018062">
    <property type="entry name" value="HTH_AraC-typ_CS"/>
</dbReference>
<dbReference type="SMART" id="SM00388">
    <property type="entry name" value="HisKA"/>
    <property type="match status" value="1"/>
</dbReference>
<dbReference type="InterPro" id="IPR011110">
    <property type="entry name" value="Reg_prop"/>
</dbReference>
<keyword evidence="5" id="KW-0547">Nucleotide-binding</keyword>
<keyword evidence="18" id="KW-1185">Reference proteome</keyword>
<dbReference type="EC" id="2.7.13.3" evidence="2"/>
<dbReference type="Gene3D" id="1.10.287.130">
    <property type="match status" value="1"/>
</dbReference>
<dbReference type="InterPro" id="IPR001789">
    <property type="entry name" value="Sig_transdc_resp-reg_receiver"/>
</dbReference>
<dbReference type="GO" id="GO:0043565">
    <property type="term" value="F:sequence-specific DNA binding"/>
    <property type="evidence" value="ECO:0007669"/>
    <property type="project" value="InterPro"/>
</dbReference>
<feature type="domain" description="Response regulatory" evidence="16">
    <location>
        <begin position="1121"/>
        <end position="1236"/>
    </location>
</feature>
<dbReference type="InterPro" id="IPR013783">
    <property type="entry name" value="Ig-like_fold"/>
</dbReference>
<dbReference type="FunFam" id="2.60.40.10:FF:000791">
    <property type="entry name" value="Two-component system sensor histidine kinase/response regulator"/>
    <property type="match status" value="1"/>
</dbReference>
<dbReference type="PRINTS" id="PR00344">
    <property type="entry name" value="BCTRLSENSOR"/>
</dbReference>
<dbReference type="Pfam" id="PF07494">
    <property type="entry name" value="Reg_prop"/>
    <property type="match status" value="7"/>
</dbReference>
<dbReference type="SMART" id="SM00342">
    <property type="entry name" value="HTH_ARAC"/>
    <property type="match status" value="1"/>
</dbReference>
<evidence type="ECO:0000256" key="6">
    <source>
        <dbReference type="ARBA" id="ARBA00022777"/>
    </source>
</evidence>
<protein>
    <recommendedName>
        <fullName evidence="2">histidine kinase</fullName>
        <ecNumber evidence="2">2.7.13.3</ecNumber>
    </recommendedName>
</protein>
<accession>A0A1M7KUB3</accession>
<dbReference type="SMART" id="SM00387">
    <property type="entry name" value="HATPase_c"/>
    <property type="match status" value="1"/>
</dbReference>
<dbReference type="PROSITE" id="PS50110">
    <property type="entry name" value="RESPONSE_REGULATORY"/>
    <property type="match status" value="1"/>
</dbReference>
<feature type="modified residue" description="4-aspartylphosphate" evidence="12">
    <location>
        <position position="1169"/>
    </location>
</feature>
<dbReference type="Gene3D" id="2.60.40.10">
    <property type="entry name" value="Immunoglobulins"/>
    <property type="match status" value="1"/>
</dbReference>
<dbReference type="Pfam" id="PF00512">
    <property type="entry name" value="HisKA"/>
    <property type="match status" value="1"/>
</dbReference>
<gene>
    <name evidence="17" type="ORF">SAMN05444266_11013</name>
</gene>
<dbReference type="SMART" id="SM00448">
    <property type="entry name" value="REC"/>
    <property type="match status" value="1"/>
</dbReference>
<dbReference type="Pfam" id="PF00072">
    <property type="entry name" value="Response_reg"/>
    <property type="match status" value="1"/>
</dbReference>
<dbReference type="FunFam" id="3.30.565.10:FF:000037">
    <property type="entry name" value="Hybrid sensor histidine kinase/response regulator"/>
    <property type="match status" value="1"/>
</dbReference>
<dbReference type="STRING" id="1419482.SAMN05444266_11013"/>
<dbReference type="InterPro" id="IPR009057">
    <property type="entry name" value="Homeodomain-like_sf"/>
</dbReference>
<organism evidence="17 18">
    <name type="scientific">Chitinophaga jiangningensis</name>
    <dbReference type="NCBI Taxonomy" id="1419482"/>
    <lineage>
        <taxon>Bacteria</taxon>
        <taxon>Pseudomonadati</taxon>
        <taxon>Bacteroidota</taxon>
        <taxon>Chitinophagia</taxon>
        <taxon>Chitinophagales</taxon>
        <taxon>Chitinophagaceae</taxon>
        <taxon>Chitinophaga</taxon>
    </lineage>
</organism>
<feature type="domain" description="HTH araC/xylS-type" evidence="14">
    <location>
        <begin position="1268"/>
        <end position="1367"/>
    </location>
</feature>
<dbReference type="Gene3D" id="3.30.565.10">
    <property type="entry name" value="Histidine kinase-like ATPase, C-terminal domain"/>
    <property type="match status" value="1"/>
</dbReference>
<dbReference type="InterPro" id="IPR015943">
    <property type="entry name" value="WD40/YVTN_repeat-like_dom_sf"/>
</dbReference>
<evidence type="ECO:0000256" key="3">
    <source>
        <dbReference type="ARBA" id="ARBA00022553"/>
    </source>
</evidence>
<dbReference type="PANTHER" id="PTHR43547:SF2">
    <property type="entry name" value="HYBRID SIGNAL TRANSDUCTION HISTIDINE KINASE C"/>
    <property type="match status" value="1"/>
</dbReference>
<evidence type="ECO:0000256" key="7">
    <source>
        <dbReference type="ARBA" id="ARBA00022840"/>
    </source>
</evidence>
<dbReference type="SUPFAM" id="SSF55874">
    <property type="entry name" value="ATPase domain of HSP90 chaperone/DNA topoisomerase II/histidine kinase"/>
    <property type="match status" value="1"/>
</dbReference>
<dbReference type="Gene3D" id="3.40.50.2300">
    <property type="match status" value="1"/>
</dbReference>
<evidence type="ECO:0000256" key="13">
    <source>
        <dbReference type="SAM" id="Phobius"/>
    </source>
</evidence>
<keyword evidence="8" id="KW-0902">Two-component regulatory system</keyword>
<dbReference type="InterPro" id="IPR004358">
    <property type="entry name" value="Sig_transdc_His_kin-like_C"/>
</dbReference>
<evidence type="ECO:0000256" key="4">
    <source>
        <dbReference type="ARBA" id="ARBA00022679"/>
    </source>
</evidence>
<dbReference type="CDD" id="cd00146">
    <property type="entry name" value="PKD"/>
    <property type="match status" value="1"/>
</dbReference>
<dbReference type="PROSITE" id="PS50109">
    <property type="entry name" value="HIS_KIN"/>
    <property type="match status" value="1"/>
</dbReference>
<evidence type="ECO:0000259" key="16">
    <source>
        <dbReference type="PROSITE" id="PS50110"/>
    </source>
</evidence>
<feature type="transmembrane region" description="Helical" evidence="13">
    <location>
        <begin position="817"/>
        <end position="838"/>
    </location>
</feature>
<dbReference type="Gene3D" id="1.10.10.60">
    <property type="entry name" value="Homeodomain-like"/>
    <property type="match status" value="1"/>
</dbReference>
<evidence type="ECO:0000256" key="12">
    <source>
        <dbReference type="PROSITE-ProRule" id="PRU00169"/>
    </source>
</evidence>
<dbReference type="Proteomes" id="UP000184420">
    <property type="component" value="Unassembled WGS sequence"/>
</dbReference>
<sequence>MPLRYVNQSSVIMRKWTSVKMLLVSIIVILLHAAALRAQTLHYQFSHIDNNDGLLHNQVNCLYKDSSGFMWIGTVSGLNRYDGYNFRSFQHDARDTTTLSDNTIEKIQPGPGNTLWLFTRNGIDLYSPATNKFDHHPERLLRQLGIPSGTVSDVIRDKERFIFLKDSNGIYLTQTGKPTIHLLPEKNKPGSIATASVADLVADHKGHYWIIHTNGTLEMLDAATGKVLKRNTTLQQQNGGGYTLCLDTDGDLWAYGDKDDNGVWYYETSADKWTHISQTSPGISLNNNIVRGIVPGNPGEVWIGTDHGGINIISKRNKTVQYIENIADDQRSLSQNSITTLYRDNSGIIWIGTFKKGLNYYHENMVKFPLFQYQAYNRNSLPFDDVNRFVEDAKGNLWIGTNGGGLIYFDRTNNTFRQYRHDPANPASISGNVVVSLLIDHQGQLWAGTYFGGLDRFTGNGFVHYKHNPADTTSISDNSVWELMEDHQHQLWVGTLNGGVNIFNPATGKFRRMNKIFTYRYVSALLEDHNGQIWVGSSEGLTSYNPATGTATRFNSSNKPGSISHNNVVCLFEDSHKRLWAGTRDGLSLFDPAPGTFRNFRKEDGLPSNTILNILEDDHSGLWMSTPNGLANMQEKSGVYTFKNYDEADGLQGREFNENAALRTSKGELIFGGGNGFNLFYPDQIILNKNIPPVVLTDFQVFNQRIEPGQQLQGRTILDVAIPMTKSITLRHNQNMFSIEFAALNYFHPEKNRYAYMLEGFNNNWLYTDGTQRKATFTNLDPGDYTFRVKASNNDGIWNDTGATLHIRILPPFWKTWPAFLLYALLIIGALVLARRIILERERLKFRVAEQIREAERMHELDSLKIRFFTNVSHEFRTPLSLIITPLERLISMGSDKQLNGQLQLMQRNARRLLNLVNQLLDFRKLEVEQIKLHATPGDLAAFVEELTHGFSDLSEKKHIQLDFHSNVQSLPMSYDADKIEKIIFNLLSNAFKFTPEYGKIAVEIQYDASQEQVQLLIKDNGIGIPLEKQAHIFERFFQHDVAGTVMNQGSGIGLSITREFVKMHGGTIVVDSAPEMGSCFTVTLPVQSDTAIAGTVSTQVRTLPEAAPGSPPTQQKDLPKILLVEDNEDFRFYLKDNLSQYYHVEEAENGQAAWKLLQTYQPQLIVSDIAMPQMDGLELCKKIRGSAKTNHLPVILLTARAEEAQQLEALETGATDYVTKPFNFEMLLSKIRNIVQQQQSLRKTFQQHFDAHPSEIEISSADEQFIQQAIAIVEKNISNPDFSVEELSRALFMSRVSAYKKILSITGKSPIEFIRSIRLKRAAQLLEKSQLTVAEVAYEVGFNNPKYFTKYFKMEFNELPSVYSKKK</sequence>
<evidence type="ECO:0000256" key="1">
    <source>
        <dbReference type="ARBA" id="ARBA00000085"/>
    </source>
</evidence>
<evidence type="ECO:0000259" key="14">
    <source>
        <dbReference type="PROSITE" id="PS01124"/>
    </source>
</evidence>
<dbReference type="EMBL" id="FRBL01000010">
    <property type="protein sequence ID" value="SHM69144.1"/>
    <property type="molecule type" value="Genomic_DNA"/>
</dbReference>
<dbReference type="Pfam" id="PF07495">
    <property type="entry name" value="Y_Y_Y"/>
    <property type="match status" value="1"/>
</dbReference>
<dbReference type="PANTHER" id="PTHR43547">
    <property type="entry name" value="TWO-COMPONENT HISTIDINE KINASE"/>
    <property type="match status" value="1"/>
</dbReference>
<keyword evidence="11" id="KW-0804">Transcription</keyword>
<keyword evidence="10" id="KW-0238">DNA-binding</keyword>
<dbReference type="Pfam" id="PF02518">
    <property type="entry name" value="HATPase_c"/>
    <property type="match status" value="1"/>
</dbReference>
<dbReference type="GO" id="GO:0005524">
    <property type="term" value="F:ATP binding"/>
    <property type="evidence" value="ECO:0007669"/>
    <property type="project" value="UniProtKB-KW"/>
</dbReference>
<dbReference type="SUPFAM" id="SSF52172">
    <property type="entry name" value="CheY-like"/>
    <property type="match status" value="1"/>
</dbReference>
<keyword evidence="9" id="KW-0805">Transcription regulation</keyword>
<dbReference type="SUPFAM" id="SSF101898">
    <property type="entry name" value="NHL repeat"/>
    <property type="match status" value="1"/>
</dbReference>
<dbReference type="CDD" id="cd16922">
    <property type="entry name" value="HATPase_EvgS-ArcB-TorS-like"/>
    <property type="match status" value="1"/>
</dbReference>
<reference evidence="17 18" key="1">
    <citation type="submission" date="2016-11" db="EMBL/GenBank/DDBJ databases">
        <authorList>
            <person name="Jaros S."/>
            <person name="Januszkiewicz K."/>
            <person name="Wedrychowicz H."/>
        </authorList>
    </citation>
    <scope>NUCLEOTIDE SEQUENCE [LARGE SCALE GENOMIC DNA]</scope>
    <source>
        <strain evidence="17 18">DSM 27406</strain>
    </source>
</reference>
<evidence type="ECO:0000256" key="8">
    <source>
        <dbReference type="ARBA" id="ARBA00023012"/>
    </source>
</evidence>
<evidence type="ECO:0000256" key="11">
    <source>
        <dbReference type="ARBA" id="ARBA00023163"/>
    </source>
</evidence>
<proteinExistence type="predicted"/>
<dbReference type="CDD" id="cd00082">
    <property type="entry name" value="HisKA"/>
    <property type="match status" value="1"/>
</dbReference>
<name>A0A1M7KUB3_9BACT</name>
<dbReference type="InterPro" id="IPR011006">
    <property type="entry name" value="CheY-like_superfamily"/>
</dbReference>
<dbReference type="InterPro" id="IPR018060">
    <property type="entry name" value="HTH_AraC"/>
</dbReference>
<evidence type="ECO:0000313" key="18">
    <source>
        <dbReference type="Proteomes" id="UP000184420"/>
    </source>
</evidence>
<keyword evidence="13" id="KW-1133">Transmembrane helix</keyword>
<dbReference type="InterPro" id="IPR003661">
    <property type="entry name" value="HisK_dim/P_dom"/>
</dbReference>
<dbReference type="InterPro" id="IPR036890">
    <property type="entry name" value="HATPase_C_sf"/>
</dbReference>
<dbReference type="SUPFAM" id="SSF47384">
    <property type="entry name" value="Homodimeric domain of signal transducing histidine kinase"/>
    <property type="match status" value="1"/>
</dbReference>
<dbReference type="CDD" id="cd17574">
    <property type="entry name" value="REC_OmpR"/>
    <property type="match status" value="1"/>
</dbReference>
<dbReference type="InterPro" id="IPR036097">
    <property type="entry name" value="HisK_dim/P_sf"/>
</dbReference>
<dbReference type="SUPFAM" id="SSF50998">
    <property type="entry name" value="Quinoprotein alcohol dehydrogenase-like"/>
    <property type="match status" value="1"/>
</dbReference>
<keyword evidence="13" id="KW-0472">Membrane</keyword>
<dbReference type="InterPro" id="IPR011047">
    <property type="entry name" value="Quinoprotein_ADH-like_sf"/>
</dbReference>
<dbReference type="PROSITE" id="PS00041">
    <property type="entry name" value="HTH_ARAC_FAMILY_1"/>
    <property type="match status" value="1"/>
</dbReference>
<dbReference type="InterPro" id="IPR011123">
    <property type="entry name" value="Y_Y_Y"/>
</dbReference>
<dbReference type="Gene3D" id="2.130.10.10">
    <property type="entry name" value="YVTN repeat-like/Quinoprotein amine dehydrogenase"/>
    <property type="match status" value="2"/>
</dbReference>
<evidence type="ECO:0000256" key="9">
    <source>
        <dbReference type="ARBA" id="ARBA00023015"/>
    </source>
</evidence>
<keyword evidence="7" id="KW-0067">ATP-binding</keyword>
<evidence type="ECO:0000256" key="5">
    <source>
        <dbReference type="ARBA" id="ARBA00022741"/>
    </source>
</evidence>
<dbReference type="PROSITE" id="PS01124">
    <property type="entry name" value="HTH_ARAC_FAMILY_2"/>
    <property type="match status" value="1"/>
</dbReference>
<dbReference type="GO" id="GO:0000155">
    <property type="term" value="F:phosphorelay sensor kinase activity"/>
    <property type="evidence" value="ECO:0007669"/>
    <property type="project" value="InterPro"/>
</dbReference>
<keyword evidence="13" id="KW-0812">Transmembrane</keyword>
<dbReference type="FunFam" id="1.10.287.130:FF:000045">
    <property type="entry name" value="Two-component system sensor histidine kinase/response regulator"/>
    <property type="match status" value="1"/>
</dbReference>
<evidence type="ECO:0000256" key="2">
    <source>
        <dbReference type="ARBA" id="ARBA00012438"/>
    </source>
</evidence>
<comment type="catalytic activity">
    <reaction evidence="1">
        <text>ATP + protein L-histidine = ADP + protein N-phospho-L-histidine.</text>
        <dbReference type="EC" id="2.7.13.3"/>
    </reaction>
</comment>
<evidence type="ECO:0000259" key="15">
    <source>
        <dbReference type="PROSITE" id="PS50109"/>
    </source>
</evidence>
<keyword evidence="3 12" id="KW-0597">Phosphoprotein</keyword>
<dbReference type="InterPro" id="IPR005467">
    <property type="entry name" value="His_kinase_dom"/>
</dbReference>
<keyword evidence="6 17" id="KW-0418">Kinase</keyword>
<dbReference type="SUPFAM" id="SSF46689">
    <property type="entry name" value="Homeodomain-like"/>
    <property type="match status" value="1"/>
</dbReference>
<dbReference type="Pfam" id="PF12833">
    <property type="entry name" value="HTH_18"/>
    <property type="match status" value="1"/>
</dbReference>
<dbReference type="InterPro" id="IPR003594">
    <property type="entry name" value="HATPase_dom"/>
</dbReference>
<evidence type="ECO:0000256" key="10">
    <source>
        <dbReference type="ARBA" id="ARBA00023125"/>
    </source>
</evidence>
<evidence type="ECO:0000313" key="17">
    <source>
        <dbReference type="EMBL" id="SHM69144.1"/>
    </source>
</evidence>